<reference evidence="1" key="2">
    <citation type="submission" date="2023-03" db="EMBL/GenBank/DDBJ databases">
        <authorList>
            <person name="Inwood S.N."/>
            <person name="Skelly J.G."/>
            <person name="Guhlin J."/>
            <person name="Harrop T.W.R."/>
            <person name="Goldson S.G."/>
            <person name="Dearden P.K."/>
        </authorList>
    </citation>
    <scope>NUCLEOTIDE SEQUENCE</scope>
    <source>
        <strain evidence="1">Lincoln</strain>
        <tissue evidence="1">Whole body</tissue>
    </source>
</reference>
<comment type="caution">
    <text evidence="1">The sequence shown here is derived from an EMBL/GenBank/DDBJ whole genome shotgun (WGS) entry which is preliminary data.</text>
</comment>
<proteinExistence type="predicted"/>
<dbReference type="EMBL" id="JAQQBR010000001">
    <property type="protein sequence ID" value="KAK0182568.1"/>
    <property type="molecule type" value="Genomic_DNA"/>
</dbReference>
<accession>A0AA39G743</accession>
<reference evidence="1" key="1">
    <citation type="journal article" date="2023" name="bioRxiv">
        <title>Scaffold-level genome assemblies of two parasitoid biocontrol wasps reveal the parthenogenesis mechanism and an associated novel virus.</title>
        <authorList>
            <person name="Inwood S."/>
            <person name="Skelly J."/>
            <person name="Guhlin J."/>
            <person name="Harrop T."/>
            <person name="Goldson S."/>
            <person name="Dearden P."/>
        </authorList>
    </citation>
    <scope>NUCLEOTIDE SEQUENCE</scope>
    <source>
        <strain evidence="1">Lincoln</strain>
        <tissue evidence="1">Whole body</tissue>
    </source>
</reference>
<keyword evidence="2" id="KW-1185">Reference proteome</keyword>
<evidence type="ECO:0000313" key="2">
    <source>
        <dbReference type="Proteomes" id="UP001168972"/>
    </source>
</evidence>
<sequence>MVDTGFQEREPLDPVDETWNKDKARIVFCFQAERRKTGGVCGPQRVGYTQISLRTEAPIIPWPLSRAKGVGVEYRPLPPPTSSVPGNFSLFPPIHQRRRATRSLLIKLRTASAIAVHSSVAANVEER</sequence>
<gene>
    <name evidence="1" type="ORF">PV327_000693</name>
</gene>
<organism evidence="1 2">
    <name type="scientific">Microctonus hyperodae</name>
    <name type="common">Parasitoid wasp</name>
    <dbReference type="NCBI Taxonomy" id="165561"/>
    <lineage>
        <taxon>Eukaryota</taxon>
        <taxon>Metazoa</taxon>
        <taxon>Ecdysozoa</taxon>
        <taxon>Arthropoda</taxon>
        <taxon>Hexapoda</taxon>
        <taxon>Insecta</taxon>
        <taxon>Pterygota</taxon>
        <taxon>Neoptera</taxon>
        <taxon>Endopterygota</taxon>
        <taxon>Hymenoptera</taxon>
        <taxon>Apocrita</taxon>
        <taxon>Ichneumonoidea</taxon>
        <taxon>Braconidae</taxon>
        <taxon>Euphorinae</taxon>
        <taxon>Microctonus</taxon>
    </lineage>
</organism>
<name>A0AA39G743_MICHY</name>
<dbReference type="AlphaFoldDB" id="A0AA39G743"/>
<evidence type="ECO:0000313" key="1">
    <source>
        <dbReference type="EMBL" id="KAK0182568.1"/>
    </source>
</evidence>
<dbReference type="Proteomes" id="UP001168972">
    <property type="component" value="Unassembled WGS sequence"/>
</dbReference>
<protein>
    <submittedName>
        <fullName evidence="1">Uncharacterized protein</fullName>
    </submittedName>
</protein>